<feature type="transmembrane region" description="Helical" evidence="2">
    <location>
        <begin position="12"/>
        <end position="32"/>
    </location>
</feature>
<dbReference type="InterPro" id="IPR038765">
    <property type="entry name" value="Papain-like_cys_pep_sf"/>
</dbReference>
<dbReference type="AlphaFoldDB" id="A0A0A5HQD7"/>
<dbReference type="InterPro" id="IPR002931">
    <property type="entry name" value="Transglutaminase-like"/>
</dbReference>
<accession>A0A0A5HQD7</accession>
<feature type="domain" description="Transglutaminase-like" evidence="3">
    <location>
        <begin position="476"/>
        <end position="555"/>
    </location>
</feature>
<dbReference type="OrthoDB" id="9804872at2"/>
<name>A0A0A5HQD7_9BACI</name>
<dbReference type="STRING" id="1385512.N784_06505"/>
<dbReference type="Pfam" id="PF01841">
    <property type="entry name" value="Transglut_core"/>
    <property type="match status" value="1"/>
</dbReference>
<dbReference type="PANTHER" id="PTHR42736">
    <property type="entry name" value="PROTEIN-GLUTAMINE GAMMA-GLUTAMYLTRANSFERASE"/>
    <property type="match status" value="1"/>
</dbReference>
<feature type="transmembrane region" description="Helical" evidence="2">
    <location>
        <begin position="44"/>
        <end position="63"/>
    </location>
</feature>
<sequence>MDPLWHTKRQWIYESFIYLCGFLLFMEWLYPLRQITDTEYVSAFIIYSAFCFIISFLRVPWYIGSPLKMIGLAFVVDQLFMTEPFLSSSWLFAIKDQLRYNWDMIMGLRFDQITPFFRSILFLVLLWLMSYLLYYWFVVVKRIHFFVILTFVYVTVLDTFTVFDGKASVIRVFLISLIVMGVSSIMKELKDEEITVAHKRLFKGWMYPLVMFILGATILGYASPKLTSQWPDPVPFIQSATEGLDGSNEKVQKVGYGTNDEQLGGSFIQDNTLVFQVAAEEEHYWRIETKDFYTGKGWINAEEGRFQSFDPDEVLPIQTFNQENVETEKRTATVLMIDKASFTKLVYPYGIERVNQSGAMSYNVNATTNVIQPMRNGRTVRVGSYEIDYNQPSYSYQQLQQASEEDPLDIEEQYTQLPESLPNRVENLARNLVEEEDNRYDKAKAIEEHFATSAFRYDTEDVPVPEEEEDYVDQFLFDSQVGYCDNYSSSMVVMLRSVGIPARWAKGFTGGERIDSATGDDGKAYTIYEVKSENAHSWVEVYFPQIGWVPFEPTKGFGNHTEFYTDEIDEEEREEVTEELKEKLNEEEQEKPELQQLEEELSDEKEEETSGTLLRNRVLVFILIIAVVTSIALYVYRFPLMRMYYRRRFLRNPNASTFTDSYFFLMKVAAAKLKIKRNKGQTLREYAMEIDRYFQSNQMSRLTHQYERLLYNRNEQNLPWDEVTELWEDLINKTLS</sequence>
<feature type="transmembrane region" description="Helical" evidence="2">
    <location>
        <begin position="169"/>
        <end position="185"/>
    </location>
</feature>
<keyword evidence="5" id="KW-1185">Reference proteome</keyword>
<dbReference type="EMBL" id="AVPG01000018">
    <property type="protein sequence ID" value="KGX85842.1"/>
    <property type="molecule type" value="Genomic_DNA"/>
</dbReference>
<protein>
    <submittedName>
        <fullName evidence="4">Peptidase</fullName>
    </submittedName>
</protein>
<proteinExistence type="predicted"/>
<reference evidence="4 5" key="1">
    <citation type="submission" date="2013-08" db="EMBL/GenBank/DDBJ databases">
        <authorList>
            <person name="Huang J."/>
            <person name="Wang G."/>
        </authorList>
    </citation>
    <scope>NUCLEOTIDE SEQUENCE [LARGE SCALE GENOMIC DNA]</scope>
    <source>
        <strain evidence="4 5">JSM 072002</strain>
    </source>
</reference>
<evidence type="ECO:0000259" key="3">
    <source>
        <dbReference type="SMART" id="SM00460"/>
    </source>
</evidence>
<dbReference type="SUPFAM" id="SSF54001">
    <property type="entry name" value="Cysteine proteinases"/>
    <property type="match status" value="1"/>
</dbReference>
<evidence type="ECO:0000256" key="2">
    <source>
        <dbReference type="SAM" id="Phobius"/>
    </source>
</evidence>
<keyword evidence="2" id="KW-1133">Transmembrane helix</keyword>
<feature type="transmembrane region" description="Helical" evidence="2">
    <location>
        <begin position="115"/>
        <end position="137"/>
    </location>
</feature>
<keyword evidence="2" id="KW-0472">Membrane</keyword>
<gene>
    <name evidence="4" type="ORF">N784_06505</name>
</gene>
<keyword evidence="2" id="KW-0812">Transmembrane</keyword>
<dbReference type="SMART" id="SM00460">
    <property type="entry name" value="TGc"/>
    <property type="match status" value="1"/>
</dbReference>
<organism evidence="4 5">
    <name type="scientific">Pontibacillus litoralis JSM 072002</name>
    <dbReference type="NCBI Taxonomy" id="1385512"/>
    <lineage>
        <taxon>Bacteria</taxon>
        <taxon>Bacillati</taxon>
        <taxon>Bacillota</taxon>
        <taxon>Bacilli</taxon>
        <taxon>Bacillales</taxon>
        <taxon>Bacillaceae</taxon>
        <taxon>Pontibacillus</taxon>
    </lineage>
</organism>
<dbReference type="InterPro" id="IPR052901">
    <property type="entry name" value="Bact_TGase-like"/>
</dbReference>
<evidence type="ECO:0000313" key="5">
    <source>
        <dbReference type="Proteomes" id="UP000030401"/>
    </source>
</evidence>
<dbReference type="Proteomes" id="UP000030401">
    <property type="component" value="Unassembled WGS sequence"/>
</dbReference>
<evidence type="ECO:0000313" key="4">
    <source>
        <dbReference type="EMBL" id="KGX85842.1"/>
    </source>
</evidence>
<feature type="compositionally biased region" description="Acidic residues" evidence="1">
    <location>
        <begin position="587"/>
        <end position="608"/>
    </location>
</feature>
<dbReference type="eggNOG" id="COG1305">
    <property type="taxonomic scope" value="Bacteria"/>
</dbReference>
<feature type="transmembrane region" description="Helical" evidence="2">
    <location>
        <begin position="618"/>
        <end position="636"/>
    </location>
</feature>
<dbReference type="RefSeq" id="WP_052127277.1">
    <property type="nucleotide sequence ID" value="NZ_AVPG01000018.1"/>
</dbReference>
<comment type="caution">
    <text evidence="4">The sequence shown here is derived from an EMBL/GenBank/DDBJ whole genome shotgun (WGS) entry which is preliminary data.</text>
</comment>
<evidence type="ECO:0000256" key="1">
    <source>
        <dbReference type="SAM" id="MobiDB-lite"/>
    </source>
</evidence>
<feature type="transmembrane region" description="Helical" evidence="2">
    <location>
        <begin position="143"/>
        <end position="162"/>
    </location>
</feature>
<dbReference type="Gene3D" id="3.10.620.30">
    <property type="match status" value="1"/>
</dbReference>
<feature type="region of interest" description="Disordered" evidence="1">
    <location>
        <begin position="580"/>
        <end position="608"/>
    </location>
</feature>
<dbReference type="PANTHER" id="PTHR42736:SF1">
    <property type="entry name" value="PROTEIN-GLUTAMINE GAMMA-GLUTAMYLTRANSFERASE"/>
    <property type="match status" value="1"/>
</dbReference>
<feature type="transmembrane region" description="Helical" evidence="2">
    <location>
        <begin position="205"/>
        <end position="222"/>
    </location>
</feature>